<dbReference type="Gene3D" id="2.130.10.10">
    <property type="entry name" value="YVTN repeat-like/Quinoprotein amine dehydrogenase"/>
    <property type="match status" value="2"/>
</dbReference>
<evidence type="ECO:0000313" key="6">
    <source>
        <dbReference type="EMBL" id="CDR37782.1"/>
    </source>
</evidence>
<dbReference type="InterPro" id="IPR036322">
    <property type="entry name" value="WD40_repeat_dom_sf"/>
</dbReference>
<gene>
    <name evidence="6" type="ORF">CYFA0S_01e17062g</name>
</gene>
<evidence type="ECO:0000256" key="3">
    <source>
        <dbReference type="ARBA" id="ARBA00022737"/>
    </source>
</evidence>
<dbReference type="GO" id="GO:0000724">
    <property type="term" value="P:double-strand break repair via homologous recombination"/>
    <property type="evidence" value="ECO:0007669"/>
    <property type="project" value="TreeGrafter"/>
</dbReference>
<dbReference type="PROSITE" id="PS00678">
    <property type="entry name" value="WD_REPEATS_1"/>
    <property type="match status" value="1"/>
</dbReference>
<dbReference type="AlphaFoldDB" id="A0A061AJL6"/>
<dbReference type="PRINTS" id="PR00320">
    <property type="entry name" value="GPROTEINBRPT"/>
</dbReference>
<feature type="region of interest" description="Disordered" evidence="5">
    <location>
        <begin position="473"/>
        <end position="505"/>
    </location>
</feature>
<dbReference type="InterPro" id="IPR001680">
    <property type="entry name" value="WD40_rpt"/>
</dbReference>
<dbReference type="PANTHER" id="PTHR19862">
    <property type="entry name" value="WD REPEAT-CONTAINING PROTEIN 48"/>
    <property type="match status" value="1"/>
</dbReference>
<keyword evidence="3" id="KW-0677">Repeat</keyword>
<evidence type="ECO:0000256" key="5">
    <source>
        <dbReference type="SAM" id="MobiDB-lite"/>
    </source>
</evidence>
<evidence type="ECO:0000256" key="2">
    <source>
        <dbReference type="ARBA" id="ARBA00022574"/>
    </source>
</evidence>
<evidence type="ECO:0000256" key="1">
    <source>
        <dbReference type="ARBA" id="ARBA00006917"/>
    </source>
</evidence>
<dbReference type="InterPro" id="IPR021772">
    <property type="entry name" value="WDR48/Bun107"/>
</dbReference>
<dbReference type="Pfam" id="PF11816">
    <property type="entry name" value="DUF3337"/>
    <property type="match status" value="1"/>
</dbReference>
<dbReference type="PROSITE" id="PS50082">
    <property type="entry name" value="WD_REPEATS_2"/>
    <property type="match status" value="2"/>
</dbReference>
<feature type="compositionally biased region" description="Basic and acidic residues" evidence="5">
    <location>
        <begin position="494"/>
        <end position="504"/>
    </location>
</feature>
<protein>
    <submittedName>
        <fullName evidence="6">CYFA0S01e17062g1_1</fullName>
    </submittedName>
</protein>
<accession>A0A061AJL6</accession>
<proteinExistence type="inferred from homology"/>
<feature type="compositionally biased region" description="Low complexity" evidence="5">
    <location>
        <begin position="479"/>
        <end position="492"/>
    </location>
</feature>
<dbReference type="OrthoDB" id="2421129at2759"/>
<feature type="repeat" description="WD" evidence="4">
    <location>
        <begin position="181"/>
        <end position="214"/>
    </location>
</feature>
<reference evidence="6" key="1">
    <citation type="journal article" date="2014" name="Genome Announc.">
        <title>Genome sequence of the yeast Cyberlindnera fabianii (Hansenula fabianii).</title>
        <authorList>
            <person name="Freel K.C."/>
            <person name="Sarilar V."/>
            <person name="Neuveglise C."/>
            <person name="Devillers H."/>
            <person name="Friedrich A."/>
            <person name="Schacherer J."/>
        </authorList>
    </citation>
    <scope>NUCLEOTIDE SEQUENCE</scope>
    <source>
        <strain evidence="6">YJS4271</strain>
    </source>
</reference>
<evidence type="ECO:0000256" key="4">
    <source>
        <dbReference type="PROSITE-ProRule" id="PRU00221"/>
    </source>
</evidence>
<dbReference type="PhylomeDB" id="A0A061AJL6"/>
<feature type="repeat" description="WD" evidence="4">
    <location>
        <begin position="97"/>
        <end position="136"/>
    </location>
</feature>
<dbReference type="EMBL" id="LK052886">
    <property type="protein sequence ID" value="CDR37782.1"/>
    <property type="molecule type" value="Genomic_DNA"/>
</dbReference>
<feature type="region of interest" description="Disordered" evidence="5">
    <location>
        <begin position="520"/>
        <end position="573"/>
    </location>
</feature>
<dbReference type="PANTHER" id="PTHR19862:SF14">
    <property type="entry name" value="WD REPEAT-CONTAINING PROTEIN 48"/>
    <property type="match status" value="1"/>
</dbReference>
<keyword evidence="2 4" id="KW-0853">WD repeat</keyword>
<feature type="compositionally biased region" description="Polar residues" evidence="5">
    <location>
        <begin position="541"/>
        <end position="558"/>
    </location>
</feature>
<dbReference type="InterPro" id="IPR051246">
    <property type="entry name" value="WDR48"/>
</dbReference>
<dbReference type="SUPFAM" id="SSF50978">
    <property type="entry name" value="WD40 repeat-like"/>
    <property type="match status" value="1"/>
</dbReference>
<comment type="similarity">
    <text evidence="1">Belongs to the WD repeat WDR48 family.</text>
</comment>
<organism evidence="6">
    <name type="scientific">Cyberlindnera fabianii</name>
    <name type="common">Yeast</name>
    <name type="synonym">Hansenula fabianii</name>
    <dbReference type="NCBI Taxonomy" id="36022"/>
    <lineage>
        <taxon>Eukaryota</taxon>
        <taxon>Fungi</taxon>
        <taxon>Dikarya</taxon>
        <taxon>Ascomycota</taxon>
        <taxon>Saccharomycotina</taxon>
        <taxon>Saccharomycetes</taxon>
        <taxon>Phaffomycetales</taxon>
        <taxon>Phaffomycetaceae</taxon>
        <taxon>Cyberlindnera</taxon>
    </lineage>
</organism>
<dbReference type="PROSITE" id="PS50294">
    <property type="entry name" value="WD_REPEATS_REGION"/>
    <property type="match status" value="1"/>
</dbReference>
<dbReference type="InterPro" id="IPR019775">
    <property type="entry name" value="WD40_repeat_CS"/>
</dbReference>
<dbReference type="SMART" id="SM00320">
    <property type="entry name" value="WD40"/>
    <property type="match status" value="7"/>
</dbReference>
<dbReference type="InterPro" id="IPR020472">
    <property type="entry name" value="WD40_PAC1"/>
</dbReference>
<feature type="compositionally biased region" description="Basic and acidic residues" evidence="5">
    <location>
        <begin position="562"/>
        <end position="573"/>
    </location>
</feature>
<name>A0A061AJL6_CYBFA</name>
<sequence length="776" mass="86105">MSKQCKSLAYVLGGSAHTGSHVLPINVMRCDHNHMLSAGRDGAIVLYDADANSKNHIQLHSDWANDLLLYSEATVVSCSSDLSVKWWNYDSGEHGLVGHHADYVKALAKSGNHIVSGGLDKVINVWDAEKCAALQSFANDYGEKGSIYSMASSKSGLIMFGDNVGNVQLFDVRSSQVVSAYQGHKDTVKSIVMGDQKCLSGSSDGTVRLWDLRNKVEPLKLYQNFDGAVWALYSSQEDDFEKDFYTGTSTGTIYHTQQDITKEFGKERRGILSIAQFNGELWSSSMNDSSIKNWNNETKSKKGDAGLIKSRVLNNRRHVVTLSTDDSVVLWDILKCCRVRDFGSDKAFEDVIDELQTSEILPTWCSVTIRAGKLFVVVREASFTNTEVYGNNLDEYGLNLDRDTRYNLGKILIKSIFTGLVEYEIQKDQRVRDARIRELKGSSKLSLLTKFSSHENSPVNTPIEEMKGYFSDTVASRRPSTADSTTAPATAPEQESKDAKDAKDATSSFRRLKLFSRKSSRVSTTLNEEGESENELPTGGSLATLNSLAEQSESAAQVSDSGSKDSSRKSSHTDMDSLASLLAEIKIYYASVTSASSLSVSQITPPTSDEVPVLPLPDDLLIILNECIQNSSAEIDIYSEERSHLHFPTLEPLLAKWIGNFLLRNKTVIKDFPKVGFVVRLHPGSEENLPGVTNGETRLNAYSMLRVRRVLSYITDRLETKTAEITSGQDPEMWLEAMCHGNVLDNNMTLATLRSVIWKQSGDVVITYRRKEKKIR</sequence>
<dbReference type="GO" id="GO:0043130">
    <property type="term" value="F:ubiquitin binding"/>
    <property type="evidence" value="ECO:0007669"/>
    <property type="project" value="TreeGrafter"/>
</dbReference>
<dbReference type="InterPro" id="IPR015943">
    <property type="entry name" value="WD40/YVTN_repeat-like_dom_sf"/>
</dbReference>
<dbReference type="Pfam" id="PF00400">
    <property type="entry name" value="WD40"/>
    <property type="match status" value="2"/>
</dbReference>
<dbReference type="VEuPathDB" id="FungiDB:BON22_1624"/>